<keyword evidence="2" id="KW-0804">Transcription</keyword>
<comment type="caution">
    <text evidence="4">The sequence shown here is derived from an EMBL/GenBank/DDBJ whole genome shotgun (WGS) entry which is preliminary data.</text>
</comment>
<evidence type="ECO:0000256" key="2">
    <source>
        <dbReference type="ARBA" id="ARBA00023163"/>
    </source>
</evidence>
<accession>A0A482Y218</accession>
<evidence type="ECO:0000256" key="1">
    <source>
        <dbReference type="ARBA" id="ARBA00023015"/>
    </source>
</evidence>
<evidence type="ECO:0000313" key="5">
    <source>
        <dbReference type="Proteomes" id="UP000292704"/>
    </source>
</evidence>
<sequence>MISDCLIVEFRITGDDCPLAETTRVTGTDIVAQPPQLRSDGNVLLQFSASPHDELAETLDGDDRIRYLHRSRTDNRDNFRCLSKQPCIIHQLISAGLLVDAIEYRAGEALLTGAVVGRDVLDGVMETAGETVGVRLERIYQLHGEDDEPVASRWDLTPSQVESIQYALELNYFTVPREADASDVADAIGISKSAFLERLRRAQAALFRDLFG</sequence>
<dbReference type="Proteomes" id="UP000292704">
    <property type="component" value="Unassembled WGS sequence"/>
</dbReference>
<evidence type="ECO:0000313" key="4">
    <source>
        <dbReference type="EMBL" id="RZH67806.1"/>
    </source>
</evidence>
<dbReference type="PANTHER" id="PTHR34236">
    <property type="entry name" value="DIMETHYL SULFOXIDE REDUCTASE TRANSCRIPTIONAL ACTIVATOR"/>
    <property type="match status" value="1"/>
</dbReference>
<dbReference type="OrthoDB" id="159222at2157"/>
<dbReference type="STRING" id="222984.GCA_000731985_03479"/>
<protein>
    <submittedName>
        <fullName evidence="4">Transcriptional regulator</fullName>
    </submittedName>
</protein>
<feature type="domain" description="HTH bat-type" evidence="3">
    <location>
        <begin position="156"/>
        <end position="207"/>
    </location>
</feature>
<dbReference type="InterPro" id="IPR007050">
    <property type="entry name" value="HTH_bacterioopsin"/>
</dbReference>
<dbReference type="Pfam" id="PF04967">
    <property type="entry name" value="HTH_10"/>
    <property type="match status" value="1"/>
</dbReference>
<evidence type="ECO:0000259" key="3">
    <source>
        <dbReference type="Pfam" id="PF04967"/>
    </source>
</evidence>
<organism evidence="4 5">
    <name type="scientific">Natrinema altunense</name>
    <dbReference type="NCBI Taxonomy" id="222984"/>
    <lineage>
        <taxon>Archaea</taxon>
        <taxon>Methanobacteriati</taxon>
        <taxon>Methanobacteriota</taxon>
        <taxon>Stenosarchaea group</taxon>
        <taxon>Halobacteria</taxon>
        <taxon>Halobacteriales</taxon>
        <taxon>Natrialbaceae</taxon>
        <taxon>Natrinema</taxon>
    </lineage>
</organism>
<dbReference type="EMBL" id="SHMR01000003">
    <property type="protein sequence ID" value="RZH67806.1"/>
    <property type="molecule type" value="Genomic_DNA"/>
</dbReference>
<gene>
    <name evidence="4" type="ORF">ELS17_09705</name>
</gene>
<dbReference type="RefSeq" id="WP_130170528.1">
    <property type="nucleotide sequence ID" value="NZ_SHMR01000003.1"/>
</dbReference>
<proteinExistence type="predicted"/>
<name>A0A482Y218_9EURY</name>
<keyword evidence="1" id="KW-0805">Transcription regulation</keyword>
<dbReference type="AlphaFoldDB" id="A0A482Y218"/>
<reference evidence="4 5" key="1">
    <citation type="submission" date="2019-02" db="EMBL/GenBank/DDBJ databases">
        <title>Genome analysis provides insights into bioremediation potentialities and Haloocin production by Natrinema altunense strain 4.1R isolated from Chott Douz in Tunisian desert.</title>
        <authorList>
            <person name="Najjari A."/>
            <person name="Youssef N."/>
            <person name="Ben Dhia O."/>
            <person name="Ferjani R."/>
            <person name="El Hidri D."/>
            <person name="Ouzari H.I."/>
            <person name="Cherif A."/>
        </authorList>
    </citation>
    <scope>NUCLEOTIDE SEQUENCE [LARGE SCALE GENOMIC DNA]</scope>
    <source>
        <strain evidence="4 5">4.1R</strain>
    </source>
</reference>
<dbReference type="PANTHER" id="PTHR34236:SF1">
    <property type="entry name" value="DIMETHYL SULFOXIDE REDUCTASE TRANSCRIPTIONAL ACTIVATOR"/>
    <property type="match status" value="1"/>
</dbReference>